<evidence type="ECO:0000256" key="1">
    <source>
        <dbReference type="SAM" id="SignalP"/>
    </source>
</evidence>
<dbReference type="InterPro" id="IPR014147">
    <property type="entry name" value="T4SS_TrbJ"/>
</dbReference>
<keyword evidence="1" id="KW-0732">Signal</keyword>
<dbReference type="RefSeq" id="WP_138327536.1">
    <property type="nucleotide sequence ID" value="NZ_VCDI01000008.1"/>
</dbReference>
<evidence type="ECO:0000313" key="3">
    <source>
        <dbReference type="Proteomes" id="UP000305654"/>
    </source>
</evidence>
<dbReference type="NCBIfam" id="TIGR02780">
    <property type="entry name" value="TrbJ_Ti"/>
    <property type="match status" value="1"/>
</dbReference>
<accession>A0A5R9J2I4</accession>
<protein>
    <submittedName>
        <fullName evidence="2">P-type conjugative transfer protein TrbJ</fullName>
    </submittedName>
</protein>
<proteinExistence type="predicted"/>
<name>A0A5R9J2I4_9PROT</name>
<dbReference type="OrthoDB" id="8217233at2"/>
<keyword evidence="3" id="KW-1185">Reference proteome</keyword>
<evidence type="ECO:0000313" key="2">
    <source>
        <dbReference type="EMBL" id="TLU71179.1"/>
    </source>
</evidence>
<dbReference type="EMBL" id="VCDI01000008">
    <property type="protein sequence ID" value="TLU71179.1"/>
    <property type="molecule type" value="Genomic_DNA"/>
</dbReference>
<reference evidence="2 3" key="1">
    <citation type="submission" date="2019-05" db="EMBL/GenBank/DDBJ databases">
        <authorList>
            <person name="Pankratov T."/>
            <person name="Grouzdev D."/>
        </authorList>
    </citation>
    <scope>NUCLEOTIDE SEQUENCE [LARGE SCALE GENOMIC DNA]</scope>
    <source>
        <strain evidence="2 3">KEBCLARHB70R</strain>
    </source>
</reference>
<gene>
    <name evidence="2" type="primary">trbJ</name>
    <name evidence="2" type="ORF">FE263_18590</name>
</gene>
<feature type="chain" id="PRO_5024380247" evidence="1">
    <location>
        <begin position="29"/>
        <end position="248"/>
    </location>
</feature>
<sequence>MRRSSRVVLAALCIGSLVPTVLSVTAHAQLAVICPTCSNVITQTVQLAKEAGSLAQQIAAYQLQIQQYSNMLQNTATLPTMAWNNAVGDIVRIQSLMNSGMLLAGNAQSFTTTLSNVQGFANQLQTLNQMTTQYQQWGTVTSNDITHLQTSIGMQESERAGDAATLAVLQRHSQSATGQMQALQAGNEMAALGVSQMQKLQTMLAQETQLVVDQNAIADQRQAAADSALEEFLQSPLPSTAGNGHGYQ</sequence>
<dbReference type="Proteomes" id="UP000305654">
    <property type="component" value="Unassembled WGS sequence"/>
</dbReference>
<dbReference type="AlphaFoldDB" id="A0A5R9J2I4"/>
<organism evidence="2 3">
    <name type="scientific">Lichenicoccus roseus</name>
    <dbReference type="NCBI Taxonomy" id="2683649"/>
    <lineage>
        <taxon>Bacteria</taxon>
        <taxon>Pseudomonadati</taxon>
        <taxon>Pseudomonadota</taxon>
        <taxon>Alphaproteobacteria</taxon>
        <taxon>Acetobacterales</taxon>
        <taxon>Acetobacteraceae</taxon>
        <taxon>Lichenicoccus</taxon>
    </lineage>
</organism>
<feature type="signal peptide" evidence="1">
    <location>
        <begin position="1"/>
        <end position="28"/>
    </location>
</feature>
<comment type="caution">
    <text evidence="2">The sequence shown here is derived from an EMBL/GenBank/DDBJ whole genome shotgun (WGS) entry which is preliminary data.</text>
</comment>